<protein>
    <submittedName>
        <fullName evidence="2">Uncharacterized protein</fullName>
    </submittedName>
</protein>
<feature type="signal peptide" evidence="1">
    <location>
        <begin position="1"/>
        <end position="24"/>
    </location>
</feature>
<evidence type="ECO:0000313" key="3">
    <source>
        <dbReference type="Proteomes" id="UP000693970"/>
    </source>
</evidence>
<reference evidence="2" key="2">
    <citation type="submission" date="2021-04" db="EMBL/GenBank/DDBJ databases">
        <authorList>
            <person name="Podell S."/>
        </authorList>
    </citation>
    <scope>NUCLEOTIDE SEQUENCE</scope>
    <source>
        <strain evidence="2">Hildebrandi</strain>
    </source>
</reference>
<gene>
    <name evidence="2" type="ORF">IV203_017002</name>
</gene>
<evidence type="ECO:0000313" key="2">
    <source>
        <dbReference type="EMBL" id="KAG7348297.1"/>
    </source>
</evidence>
<sequence>MIRHASLLLIAFSVSLFVVCGCWAFVGSRLQVRPQLAEFRNRKDRVVRTWGLSDSTSRDAPVVEGLMGQDEFERLDAVDKTIRTLCEQLPTILTKPLTAQSAALVYSGESFRLTVDVDVDDTDVNERSEGDKGDVVILQGQKDLIALSDVLVLATAAAQQTNAAISGGAADTTVKVDCQIIVDDSCRILRVPWKTTAPLLGSTNRNQFEGITDFFLSDEPENMGKVERFVIRKLSWNGRSLNGPAIGQSLMTVRSTLTNLQQSPLLRNLIGPNDSRDRTTSFLNSLRDGFLDQAATLISSQQLVKSNDPESSGSELKPVPVIQASNLEDIHWVEEEELSQSTRNSSVAQFPCPGTSEWEHYCKSRNALSRFLEKVIPTLSDLSIVDPKLFVENATYRTDAGKVLMSGRDRLADYFQSLALTRKATGGSWTMTQCKVIDWRRKEILVKYESTVGAMPQWTVHGSDIYTLTNNAVSNGERTVIAEIKQQRTTLINQNGSERPLDSQWLIKNLVTAFDREGSGKASRDFLTELLMQQPGMREVVNTDSNAAVSKAGKKLSQSAAAACYYIMADLLEHSVMVLDVSSSRVSPPASEYMDENVDLRGYLGESILKGKNVYDRSIGSVIFGLRDSIRQKRIVVHRIFPSRVELLMPSGDIRLSQKFSFRIPTPVAGVIVPESVSSPPIIVELQSDYKIDPASGAIIEHRLVETRVNGQLTPGDQVSRWIRRFLKRDDGLGFDPSEKGSNDSVLRAVSDTLNFFRSVTGEDTT</sequence>
<comment type="caution">
    <text evidence="2">The sequence shown here is derived from an EMBL/GenBank/DDBJ whole genome shotgun (WGS) entry which is preliminary data.</text>
</comment>
<keyword evidence="1" id="KW-0732">Signal</keyword>
<dbReference type="PROSITE" id="PS51257">
    <property type="entry name" value="PROKAR_LIPOPROTEIN"/>
    <property type="match status" value="1"/>
</dbReference>
<feature type="chain" id="PRO_5039904525" evidence="1">
    <location>
        <begin position="25"/>
        <end position="766"/>
    </location>
</feature>
<evidence type="ECO:0000256" key="1">
    <source>
        <dbReference type="SAM" id="SignalP"/>
    </source>
</evidence>
<keyword evidence="3" id="KW-1185">Reference proteome</keyword>
<proteinExistence type="predicted"/>
<dbReference type="EMBL" id="JAGRRH010000020">
    <property type="protein sequence ID" value="KAG7348297.1"/>
    <property type="molecule type" value="Genomic_DNA"/>
</dbReference>
<dbReference type="AlphaFoldDB" id="A0A9K3PHW9"/>
<dbReference type="OrthoDB" id="47753at2759"/>
<accession>A0A9K3PHW9</accession>
<organism evidence="2 3">
    <name type="scientific">Nitzschia inconspicua</name>
    <dbReference type="NCBI Taxonomy" id="303405"/>
    <lineage>
        <taxon>Eukaryota</taxon>
        <taxon>Sar</taxon>
        <taxon>Stramenopiles</taxon>
        <taxon>Ochrophyta</taxon>
        <taxon>Bacillariophyta</taxon>
        <taxon>Bacillariophyceae</taxon>
        <taxon>Bacillariophycidae</taxon>
        <taxon>Bacillariales</taxon>
        <taxon>Bacillariaceae</taxon>
        <taxon>Nitzschia</taxon>
    </lineage>
</organism>
<name>A0A9K3PHW9_9STRA</name>
<dbReference type="Proteomes" id="UP000693970">
    <property type="component" value="Unassembled WGS sequence"/>
</dbReference>
<reference evidence="2" key="1">
    <citation type="journal article" date="2021" name="Sci. Rep.">
        <title>Diploid genomic architecture of Nitzschia inconspicua, an elite biomass production diatom.</title>
        <authorList>
            <person name="Oliver A."/>
            <person name="Podell S."/>
            <person name="Pinowska A."/>
            <person name="Traller J.C."/>
            <person name="Smith S.R."/>
            <person name="McClure R."/>
            <person name="Beliaev A."/>
            <person name="Bohutskyi P."/>
            <person name="Hill E.A."/>
            <person name="Rabines A."/>
            <person name="Zheng H."/>
            <person name="Allen L.Z."/>
            <person name="Kuo A."/>
            <person name="Grigoriev I.V."/>
            <person name="Allen A.E."/>
            <person name="Hazlebeck D."/>
            <person name="Allen E.E."/>
        </authorList>
    </citation>
    <scope>NUCLEOTIDE SEQUENCE</scope>
    <source>
        <strain evidence="2">Hildebrandi</strain>
    </source>
</reference>